<dbReference type="PROSITE" id="PS50023">
    <property type="entry name" value="LIM_DOMAIN_2"/>
    <property type="match status" value="3"/>
</dbReference>
<dbReference type="FunFam" id="2.10.110.10:FF:000009">
    <property type="entry name" value="Paxillin isoform 1"/>
    <property type="match status" value="1"/>
</dbReference>
<dbReference type="GO" id="GO:0005634">
    <property type="term" value="C:nucleus"/>
    <property type="evidence" value="ECO:0007669"/>
    <property type="project" value="UniProtKB-SubCell"/>
</dbReference>
<keyword evidence="3" id="KW-0677">Repeat</keyword>
<keyword evidence="11" id="KW-1185">Reference proteome</keyword>
<dbReference type="Pfam" id="PF00412">
    <property type="entry name" value="LIM"/>
    <property type="match status" value="3"/>
</dbReference>
<feature type="non-terminal residue" evidence="10">
    <location>
        <position position="1127"/>
    </location>
</feature>
<dbReference type="CDD" id="cd09392">
    <property type="entry name" value="LIM2_Lrg1p_like"/>
    <property type="match status" value="1"/>
</dbReference>
<dbReference type="GO" id="GO:0060237">
    <property type="term" value="P:regulation of fungal-type cell wall organization"/>
    <property type="evidence" value="ECO:0007669"/>
    <property type="project" value="EnsemblFungi"/>
</dbReference>
<feature type="domain" description="LIM zinc-binding" evidence="8">
    <location>
        <begin position="75"/>
        <end position="135"/>
    </location>
</feature>
<evidence type="ECO:0000256" key="2">
    <source>
        <dbReference type="ARBA" id="ARBA00022723"/>
    </source>
</evidence>
<dbReference type="GO" id="GO:0030036">
    <property type="term" value="P:actin cytoskeleton organization"/>
    <property type="evidence" value="ECO:0007669"/>
    <property type="project" value="TreeGrafter"/>
</dbReference>
<dbReference type="GO" id="GO:0005096">
    <property type="term" value="F:GTPase activator activity"/>
    <property type="evidence" value="ECO:0007669"/>
    <property type="project" value="EnsemblFungi"/>
</dbReference>
<dbReference type="PANTHER" id="PTHR24215:SF10">
    <property type="entry name" value="RHO-GTPASE-ACTIVATING PROTEIN LRG1"/>
    <property type="match status" value="1"/>
</dbReference>
<dbReference type="CDD" id="cd09391">
    <property type="entry name" value="LIM1_Lrg1p_like"/>
    <property type="match status" value="1"/>
</dbReference>
<sequence>RRKNRKICKKCGVEITGQFVRALSAAYHVECFKCHDCGKPCAAKFFPFEYTDPTNPETKYQVPLCEYDYFKKLELICHNCNNALRGPYITALGNKYHLEHFKCNVCQRVFESDESYYEHEDSIYCHFHYSKLYASHCEGCHSSIVKQFVELYRGGRNQQWHPECYMVHKFWNVCIMADSVGLQSSFTIDEDYLSDLKSLKKIIDDDSEKSNALGLDPKVLLSIEQQIENVVMQCWLTLSGFEETTAACISDMLLNACTGNQANGLLSTVKLVLNIEILFVAFDHVSQVCQSCIPILRARLKSKDASTTQDGDLESSLSLEQEYFQTIKKEPRNLSGKVMSYLAILRKSNQISQSGSLSAELLSVITGCAHYLKLLIRIGLNNALRANKLLGTTSATDLFLNSVVKFEKFNKRLGDETESDITLIKKQIAISSKATDACVACSKSIEKSCARFDDRRWHLKCFKCSACSRVIPPEEFEVTKFDAQELSVFCKDCDHPDGMVGFEHISDLSQLVYLLHIALSRSLAVMKVDIGSKFQPKIEQIPENQVVRPKRQASTASAHSRIDEAKTSVTENNYSKTISDVTRLRTRRQSQKLSNSIKKNARKSVILEAPVADKAKEDEVNMNSSTVDESMIEELSEVSVSTPVIRNDRKASAASHLSYIALHNENEHFNVKAALKIRDEPQRQLTNGHLDRTSDLLKNEKSLTLDDIPRIVAAEQARDQRPNAFKHHNSLYQRQKPMDTVKNVNNMPGNNNGGITPTNALESIINAPSAPVSAPKRSTYYSELSKDEHFVMRHIAVEALLHITGNKYVKEEVLASIQTKKQPTFWDKFKFGGQDKRDKNMAVFGVDLQDLTKKYGVDSDLGVGPSKLRIPIVVDDVINALRQKDMSVEGIFRLNGNIKKLKDLTEQINKSPLKSPDFSSQSVVQLAALMKKWLRELPNPLLTFNLYDLWISSQAEKNLVIRKRILQLVYCMLPRSHRNLVEVLLYFFSWVASFAEIDEETGSKMDIHNLATVIAPNILFAKQAAGAESTPQSGETYFLAIEVVNQLIEIHEELSVIPEDLLQFFERCGFSGSKSENLTTKEIMQRLEKESKEDANFFRNYEKLSAPDVVSNQVVHTNTISRGHSKV</sequence>
<comment type="subcellular location">
    <subcellularLocation>
        <location evidence="1">Nucleus</location>
    </subcellularLocation>
</comment>
<keyword evidence="4 7" id="KW-0862">Zinc</keyword>
<evidence type="ECO:0000256" key="7">
    <source>
        <dbReference type="PROSITE-ProRule" id="PRU00125"/>
    </source>
</evidence>
<evidence type="ECO:0000256" key="6">
    <source>
        <dbReference type="ARBA" id="ARBA00023242"/>
    </source>
</evidence>
<evidence type="ECO:0000256" key="5">
    <source>
        <dbReference type="ARBA" id="ARBA00023038"/>
    </source>
</evidence>
<dbReference type="SMART" id="SM00132">
    <property type="entry name" value="LIM"/>
    <property type="match status" value="3"/>
</dbReference>
<evidence type="ECO:0000256" key="3">
    <source>
        <dbReference type="ARBA" id="ARBA00022737"/>
    </source>
</evidence>
<dbReference type="InterPro" id="IPR008936">
    <property type="entry name" value="Rho_GTPase_activation_prot"/>
</dbReference>
<evidence type="ECO:0000313" key="11">
    <source>
        <dbReference type="Proteomes" id="UP000094285"/>
    </source>
</evidence>
<dbReference type="SMART" id="SM00324">
    <property type="entry name" value="RhoGAP"/>
    <property type="match status" value="1"/>
</dbReference>
<dbReference type="PROSITE" id="PS00478">
    <property type="entry name" value="LIM_DOMAIN_1"/>
    <property type="match status" value="2"/>
</dbReference>
<dbReference type="OrthoDB" id="20689at2759"/>
<dbReference type="RefSeq" id="XP_020062351.1">
    <property type="nucleotide sequence ID" value="XM_020208837.1"/>
</dbReference>
<dbReference type="GO" id="GO:0005737">
    <property type="term" value="C:cytoplasm"/>
    <property type="evidence" value="ECO:0007669"/>
    <property type="project" value="TreeGrafter"/>
</dbReference>
<dbReference type="GO" id="GO:0005935">
    <property type="term" value="C:cellular bud neck"/>
    <property type="evidence" value="ECO:0007669"/>
    <property type="project" value="EnsemblFungi"/>
</dbReference>
<dbReference type="Gene3D" id="1.10.555.10">
    <property type="entry name" value="Rho GTPase activation protein"/>
    <property type="match status" value="1"/>
</dbReference>
<feature type="domain" description="LIM zinc-binding" evidence="8">
    <location>
        <begin position="6"/>
        <end position="66"/>
    </location>
</feature>
<dbReference type="EMBL" id="KV453915">
    <property type="protein sequence ID" value="ODV77229.1"/>
    <property type="molecule type" value="Genomic_DNA"/>
</dbReference>
<feature type="domain" description="LIM zinc-binding" evidence="8">
    <location>
        <begin position="436"/>
        <end position="500"/>
    </location>
</feature>
<dbReference type="GO" id="GO:0090334">
    <property type="term" value="P:regulation of cell wall (1-&gt;3)-beta-D-glucan biosynthetic process"/>
    <property type="evidence" value="ECO:0007669"/>
    <property type="project" value="EnsemblFungi"/>
</dbReference>
<evidence type="ECO:0000256" key="1">
    <source>
        <dbReference type="ARBA" id="ARBA00004123"/>
    </source>
</evidence>
<dbReference type="AlphaFoldDB" id="A0A1E4SCK0"/>
<accession>A0A1E4SCK0</accession>
<keyword evidence="6" id="KW-0539">Nucleus</keyword>
<dbReference type="Proteomes" id="UP000094285">
    <property type="component" value="Unassembled WGS sequence"/>
</dbReference>
<proteinExistence type="predicted"/>
<evidence type="ECO:0000313" key="10">
    <source>
        <dbReference type="EMBL" id="ODV77229.1"/>
    </source>
</evidence>
<dbReference type="InterPro" id="IPR000198">
    <property type="entry name" value="RhoGAP_dom"/>
</dbReference>
<evidence type="ECO:0000259" key="9">
    <source>
        <dbReference type="PROSITE" id="PS50238"/>
    </source>
</evidence>
<dbReference type="GO" id="GO:0043332">
    <property type="term" value="C:mating projection tip"/>
    <property type="evidence" value="ECO:0007669"/>
    <property type="project" value="EnsemblFungi"/>
</dbReference>
<reference evidence="11" key="1">
    <citation type="submission" date="2016-05" db="EMBL/GenBank/DDBJ databases">
        <title>Comparative genomics of biotechnologically important yeasts.</title>
        <authorList>
            <consortium name="DOE Joint Genome Institute"/>
            <person name="Riley R."/>
            <person name="Haridas S."/>
            <person name="Wolfe K.H."/>
            <person name="Lopes M.R."/>
            <person name="Hittinger C.T."/>
            <person name="Goker M."/>
            <person name="Salamov A."/>
            <person name="Wisecaver J."/>
            <person name="Long T.M."/>
            <person name="Aerts A.L."/>
            <person name="Barry K."/>
            <person name="Choi C."/>
            <person name="Clum A."/>
            <person name="Coughlan A.Y."/>
            <person name="Deshpande S."/>
            <person name="Douglass A.P."/>
            <person name="Hanson S.J."/>
            <person name="Klenk H.-P."/>
            <person name="Labutti K."/>
            <person name="Lapidus A."/>
            <person name="Lindquist E."/>
            <person name="Lipzen A."/>
            <person name="Meier-Kolthoff J.P."/>
            <person name="Ohm R.A."/>
            <person name="Otillar R.P."/>
            <person name="Pangilinan J."/>
            <person name="Peng Y."/>
            <person name="Rokas A."/>
            <person name="Rosa C.A."/>
            <person name="Scheuner C."/>
            <person name="Sibirny A.A."/>
            <person name="Slot J.C."/>
            <person name="Stielow J.B."/>
            <person name="Sun H."/>
            <person name="Kurtzman C.P."/>
            <person name="Blackwell M."/>
            <person name="Grigoriev I.V."/>
            <person name="Jeffries T.W."/>
        </authorList>
    </citation>
    <scope>NUCLEOTIDE SEQUENCE [LARGE SCALE GENOMIC DNA]</scope>
    <source>
        <strain evidence="11">NRRL Y-17324</strain>
    </source>
</reference>
<protein>
    <submittedName>
        <fullName evidence="10">GTPase-activating protein of the rho/rac family</fullName>
    </submittedName>
</protein>
<dbReference type="GO" id="GO:0005934">
    <property type="term" value="C:cellular bud tip"/>
    <property type="evidence" value="ECO:0007669"/>
    <property type="project" value="EnsemblFungi"/>
</dbReference>
<dbReference type="Pfam" id="PF00620">
    <property type="entry name" value="RhoGAP"/>
    <property type="match status" value="1"/>
</dbReference>
<dbReference type="SUPFAM" id="SSF57716">
    <property type="entry name" value="Glucocorticoid receptor-like (DNA-binding domain)"/>
    <property type="match status" value="3"/>
</dbReference>
<evidence type="ECO:0000256" key="4">
    <source>
        <dbReference type="ARBA" id="ARBA00022833"/>
    </source>
</evidence>
<dbReference type="GO" id="GO:0000131">
    <property type="term" value="C:incipient cellular bud site"/>
    <property type="evidence" value="ECO:0007669"/>
    <property type="project" value="EnsemblFungi"/>
</dbReference>
<keyword evidence="2 7" id="KW-0479">Metal-binding</keyword>
<name>A0A1E4SCK0_9ASCO</name>
<dbReference type="GO" id="GO:0007165">
    <property type="term" value="P:signal transduction"/>
    <property type="evidence" value="ECO:0007669"/>
    <property type="project" value="InterPro"/>
</dbReference>
<keyword evidence="5 7" id="KW-0440">LIM domain</keyword>
<dbReference type="GO" id="GO:0046872">
    <property type="term" value="F:metal ion binding"/>
    <property type="evidence" value="ECO:0007669"/>
    <property type="project" value="UniProtKB-KW"/>
</dbReference>
<gene>
    <name evidence="10" type="ORF">CANTADRAFT_40693</name>
</gene>
<dbReference type="InterPro" id="IPR001781">
    <property type="entry name" value="Znf_LIM"/>
</dbReference>
<dbReference type="PANTHER" id="PTHR24215">
    <property type="entry name" value="RHO-GTPASE-ACTIVATING PROTEIN LRG1"/>
    <property type="match status" value="1"/>
</dbReference>
<organism evidence="10 11">
    <name type="scientific">Suhomyces tanzawaensis NRRL Y-17324</name>
    <dbReference type="NCBI Taxonomy" id="984487"/>
    <lineage>
        <taxon>Eukaryota</taxon>
        <taxon>Fungi</taxon>
        <taxon>Dikarya</taxon>
        <taxon>Ascomycota</taxon>
        <taxon>Saccharomycotina</taxon>
        <taxon>Pichiomycetes</taxon>
        <taxon>Debaryomycetaceae</taxon>
        <taxon>Suhomyces</taxon>
    </lineage>
</organism>
<dbReference type="PROSITE" id="PS50238">
    <property type="entry name" value="RHOGAP"/>
    <property type="match status" value="1"/>
</dbReference>
<dbReference type="STRING" id="984487.A0A1E4SCK0"/>
<feature type="domain" description="Rho-GAP" evidence="9">
    <location>
        <begin position="846"/>
        <end position="1055"/>
    </location>
</feature>
<feature type="non-terminal residue" evidence="10">
    <location>
        <position position="1"/>
    </location>
</feature>
<dbReference type="GO" id="GO:0035024">
    <property type="term" value="P:negative regulation of Rho protein signal transduction"/>
    <property type="evidence" value="ECO:0007669"/>
    <property type="project" value="EnsemblFungi"/>
</dbReference>
<dbReference type="SUPFAM" id="SSF48350">
    <property type="entry name" value="GTPase activation domain, GAP"/>
    <property type="match status" value="1"/>
</dbReference>
<dbReference type="GeneID" id="30982973"/>
<dbReference type="GO" id="GO:0000755">
    <property type="term" value="P:cytogamy"/>
    <property type="evidence" value="ECO:0007669"/>
    <property type="project" value="EnsemblFungi"/>
</dbReference>
<dbReference type="Gene3D" id="2.10.110.10">
    <property type="entry name" value="Cysteine Rich Protein"/>
    <property type="match status" value="4"/>
</dbReference>
<evidence type="ECO:0000259" key="8">
    <source>
        <dbReference type="PROSITE" id="PS50023"/>
    </source>
</evidence>